<sequence>MMCPNNLLLKKQPIDMPLTSTTAAPVPLRIMIFIHSLHAGGAERVAVDLANQWHIHGHDVMVVTQTDARGDVYELNRHVERVALNTAGLRGVMANLRRLYALRKTMQRYRPDIVLGMMTTASILSILASAGLRCRVIATEHTHPPSQNLSSFWLKLRRRTYPHAAQVVALTRDTASWIVNHVPGSNMAVIPNAVHWPLANGEPQVPPPQRNGRCRLLAVGRLHTDKGFDILIDSFRDLAAVFSDWDLVILGEGPERDRLQGQIDVAGLAGRISMPGRVGNMQQWYQACDIYVLSSRVEGLSNSLLEAMACGMPSVAFDCETGPREIIRPDIDGLLVTPVEDPQALAAALSGLMQDKQARKTLASRAVDVRDRFSMRRVLSLWQEVFNDIQHQDKKG</sequence>
<reference evidence="2 3" key="1">
    <citation type="submission" date="2019-02" db="EMBL/GenBank/DDBJ databases">
        <title>Genomic Encyclopedia of Type Strains, Phase IV (KMG-IV): sequencing the most valuable type-strain genomes for metagenomic binning, comparative biology and taxonomic classification.</title>
        <authorList>
            <person name="Goeker M."/>
        </authorList>
    </citation>
    <scope>NUCLEOTIDE SEQUENCE [LARGE SCALE GENOMIC DNA]</scope>
    <source>
        <strain evidence="2 3">DSM 23814</strain>
    </source>
</reference>
<dbReference type="SUPFAM" id="SSF53756">
    <property type="entry name" value="UDP-Glycosyltransferase/glycogen phosphorylase"/>
    <property type="match status" value="1"/>
</dbReference>
<dbReference type="AlphaFoldDB" id="A0A4Q7VFS4"/>
<keyword evidence="2" id="KW-0808">Transferase</keyword>
<protein>
    <submittedName>
        <fullName evidence="2">Glycosyltransferase involved in cell wall biosynthesis</fullName>
    </submittedName>
</protein>
<dbReference type="PANTHER" id="PTHR12526">
    <property type="entry name" value="GLYCOSYLTRANSFERASE"/>
    <property type="match status" value="1"/>
</dbReference>
<dbReference type="Proteomes" id="UP000293398">
    <property type="component" value="Unassembled WGS sequence"/>
</dbReference>
<dbReference type="Pfam" id="PF13692">
    <property type="entry name" value="Glyco_trans_1_4"/>
    <property type="match status" value="1"/>
</dbReference>
<gene>
    <name evidence="2" type="ORF">EV681_3214</name>
</gene>
<dbReference type="Pfam" id="PF13439">
    <property type="entry name" value="Glyco_transf_4"/>
    <property type="match status" value="1"/>
</dbReference>
<name>A0A4Q7VFS4_9BURK</name>
<comment type="caution">
    <text evidence="2">The sequence shown here is derived from an EMBL/GenBank/DDBJ whole genome shotgun (WGS) entry which is preliminary data.</text>
</comment>
<evidence type="ECO:0000313" key="2">
    <source>
        <dbReference type="EMBL" id="RZT94788.1"/>
    </source>
</evidence>
<keyword evidence="3" id="KW-1185">Reference proteome</keyword>
<dbReference type="Gene3D" id="3.40.50.2000">
    <property type="entry name" value="Glycogen Phosphorylase B"/>
    <property type="match status" value="2"/>
</dbReference>
<dbReference type="CDD" id="cd03820">
    <property type="entry name" value="GT4_AmsD-like"/>
    <property type="match status" value="1"/>
</dbReference>
<proteinExistence type="predicted"/>
<dbReference type="EMBL" id="SHKO01000002">
    <property type="protein sequence ID" value="RZT94788.1"/>
    <property type="molecule type" value="Genomic_DNA"/>
</dbReference>
<evidence type="ECO:0000313" key="3">
    <source>
        <dbReference type="Proteomes" id="UP000293398"/>
    </source>
</evidence>
<feature type="domain" description="Glycosyltransferase subfamily 4-like N-terminal" evidence="1">
    <location>
        <begin position="40"/>
        <end position="194"/>
    </location>
</feature>
<dbReference type="InterPro" id="IPR028098">
    <property type="entry name" value="Glyco_trans_4-like_N"/>
</dbReference>
<accession>A0A4Q7VFS4</accession>
<evidence type="ECO:0000259" key="1">
    <source>
        <dbReference type="Pfam" id="PF13439"/>
    </source>
</evidence>
<organism evidence="2 3">
    <name type="scientific">Advenella incenata</name>
    <dbReference type="NCBI Taxonomy" id="267800"/>
    <lineage>
        <taxon>Bacteria</taxon>
        <taxon>Pseudomonadati</taxon>
        <taxon>Pseudomonadota</taxon>
        <taxon>Betaproteobacteria</taxon>
        <taxon>Burkholderiales</taxon>
        <taxon>Alcaligenaceae</taxon>
    </lineage>
</organism>
<dbReference type="GO" id="GO:0016757">
    <property type="term" value="F:glycosyltransferase activity"/>
    <property type="evidence" value="ECO:0007669"/>
    <property type="project" value="UniProtKB-ARBA"/>
</dbReference>